<name>A0A5B0QNW2_PUCGR</name>
<feature type="compositionally biased region" description="Polar residues" evidence="1">
    <location>
        <begin position="25"/>
        <end position="38"/>
    </location>
</feature>
<sequence length="51" mass="5495">MSTGDMADGLDRNSIRILLEPVTIHPSTSEPDASSPHSIVSWIKTDEQGSD</sequence>
<evidence type="ECO:0000256" key="1">
    <source>
        <dbReference type="SAM" id="MobiDB-lite"/>
    </source>
</evidence>
<dbReference type="EMBL" id="VSWC01000014">
    <property type="protein sequence ID" value="KAA1114830.1"/>
    <property type="molecule type" value="Genomic_DNA"/>
</dbReference>
<protein>
    <submittedName>
        <fullName evidence="2">Uncharacterized protein</fullName>
    </submittedName>
</protein>
<evidence type="ECO:0000313" key="2">
    <source>
        <dbReference type="EMBL" id="KAA1114830.1"/>
    </source>
</evidence>
<accession>A0A5B0QNW2</accession>
<comment type="caution">
    <text evidence="2">The sequence shown here is derived from an EMBL/GenBank/DDBJ whole genome shotgun (WGS) entry which is preliminary data.</text>
</comment>
<dbReference type="AlphaFoldDB" id="A0A5B0QNW2"/>
<gene>
    <name evidence="2" type="ORF">PGT21_024678</name>
</gene>
<feature type="region of interest" description="Disordered" evidence="1">
    <location>
        <begin position="22"/>
        <end position="51"/>
    </location>
</feature>
<reference evidence="2 3" key="1">
    <citation type="submission" date="2019-05" db="EMBL/GenBank/DDBJ databases">
        <title>Emergence of the Ug99 lineage of the wheat stem rust pathogen through somatic hybridization.</title>
        <authorList>
            <person name="Li F."/>
            <person name="Upadhyaya N.M."/>
            <person name="Sperschneider J."/>
            <person name="Matny O."/>
            <person name="Nguyen-Phuc H."/>
            <person name="Mago R."/>
            <person name="Raley C."/>
            <person name="Miller M.E."/>
            <person name="Silverstein K.A.T."/>
            <person name="Henningsen E."/>
            <person name="Hirsch C.D."/>
            <person name="Visser B."/>
            <person name="Pretorius Z.A."/>
            <person name="Steffenson B.J."/>
            <person name="Schwessinger B."/>
            <person name="Dodds P.N."/>
            <person name="Figueroa M."/>
        </authorList>
    </citation>
    <scope>NUCLEOTIDE SEQUENCE [LARGE SCALE GENOMIC DNA]</scope>
    <source>
        <strain evidence="2">21-0</strain>
    </source>
</reference>
<evidence type="ECO:0000313" key="3">
    <source>
        <dbReference type="Proteomes" id="UP000324748"/>
    </source>
</evidence>
<organism evidence="2 3">
    <name type="scientific">Puccinia graminis f. sp. tritici</name>
    <dbReference type="NCBI Taxonomy" id="56615"/>
    <lineage>
        <taxon>Eukaryota</taxon>
        <taxon>Fungi</taxon>
        <taxon>Dikarya</taxon>
        <taxon>Basidiomycota</taxon>
        <taxon>Pucciniomycotina</taxon>
        <taxon>Pucciniomycetes</taxon>
        <taxon>Pucciniales</taxon>
        <taxon>Pucciniaceae</taxon>
        <taxon>Puccinia</taxon>
    </lineage>
</organism>
<keyword evidence="3" id="KW-1185">Reference proteome</keyword>
<proteinExistence type="predicted"/>
<dbReference type="Proteomes" id="UP000324748">
    <property type="component" value="Unassembled WGS sequence"/>
</dbReference>